<dbReference type="InterPro" id="IPR013783">
    <property type="entry name" value="Ig-like_fold"/>
</dbReference>
<name>A0ABP9HNY4_9FLAO</name>
<dbReference type="RefSeq" id="WP_345169786.1">
    <property type="nucleotide sequence ID" value="NZ_BAABJK010000009.1"/>
</dbReference>
<dbReference type="EMBL" id="BAABJK010000009">
    <property type="protein sequence ID" value="GAA4974836.1"/>
    <property type="molecule type" value="Genomic_DNA"/>
</dbReference>
<comment type="caution">
    <text evidence="2">The sequence shown here is derived from an EMBL/GenBank/DDBJ whole genome shotgun (WGS) entry which is preliminary data.</text>
</comment>
<protein>
    <recommendedName>
        <fullName evidence="4">Fibronectin type-III domain-containing protein</fullName>
    </recommendedName>
</protein>
<evidence type="ECO:0000313" key="2">
    <source>
        <dbReference type="EMBL" id="GAA4974836.1"/>
    </source>
</evidence>
<reference evidence="3" key="1">
    <citation type="journal article" date="2019" name="Int. J. Syst. Evol. Microbiol.">
        <title>The Global Catalogue of Microorganisms (GCM) 10K type strain sequencing project: providing services to taxonomists for standard genome sequencing and annotation.</title>
        <authorList>
            <consortium name="The Broad Institute Genomics Platform"/>
            <consortium name="The Broad Institute Genome Sequencing Center for Infectious Disease"/>
            <person name="Wu L."/>
            <person name="Ma J."/>
        </authorList>
    </citation>
    <scope>NUCLEOTIDE SEQUENCE [LARGE SCALE GENOMIC DNA]</scope>
    <source>
        <strain evidence="3">JCM 18287</strain>
    </source>
</reference>
<dbReference type="Gene3D" id="2.60.40.10">
    <property type="entry name" value="Immunoglobulins"/>
    <property type="match status" value="1"/>
</dbReference>
<evidence type="ECO:0008006" key="4">
    <source>
        <dbReference type="Google" id="ProtNLM"/>
    </source>
</evidence>
<gene>
    <name evidence="2" type="ORF">GCM10023315_26820</name>
</gene>
<sequence>MKRFIYIVCLFFLIFACSKSSVDDSNPEGENPDGIDNPSIDNSVELYFPQENMLCNLGTNVTPTESTVKFEWKANDADNYKITIENLFDGNIITQETTTDTIPIVLQRATPYKWFVESQKGSKTQVSEIWQFYNAGPGEQSYAPFPAVINSPVMAASIPSTSSVTLQWTGSDVDDDIAGYDIYIGNNSNPPLFSSDLNTNELVVTVSSGIYYWKVITKDALGNTSDSGEFQFEVL</sequence>
<dbReference type="Proteomes" id="UP001501692">
    <property type="component" value="Unassembled WGS sequence"/>
</dbReference>
<feature type="signal peptide" evidence="1">
    <location>
        <begin position="1"/>
        <end position="22"/>
    </location>
</feature>
<evidence type="ECO:0000256" key="1">
    <source>
        <dbReference type="SAM" id="SignalP"/>
    </source>
</evidence>
<keyword evidence="3" id="KW-1185">Reference proteome</keyword>
<organism evidence="2 3">
    <name type="scientific">Algibacter aquimarinus</name>
    <dbReference type="NCBI Taxonomy" id="1136748"/>
    <lineage>
        <taxon>Bacteria</taxon>
        <taxon>Pseudomonadati</taxon>
        <taxon>Bacteroidota</taxon>
        <taxon>Flavobacteriia</taxon>
        <taxon>Flavobacteriales</taxon>
        <taxon>Flavobacteriaceae</taxon>
        <taxon>Algibacter</taxon>
    </lineage>
</organism>
<dbReference type="PROSITE" id="PS51257">
    <property type="entry name" value="PROKAR_LIPOPROTEIN"/>
    <property type="match status" value="1"/>
</dbReference>
<proteinExistence type="predicted"/>
<accession>A0ABP9HNY4</accession>
<keyword evidence="1" id="KW-0732">Signal</keyword>
<feature type="chain" id="PRO_5046221082" description="Fibronectin type-III domain-containing protein" evidence="1">
    <location>
        <begin position="23"/>
        <end position="235"/>
    </location>
</feature>
<evidence type="ECO:0000313" key="3">
    <source>
        <dbReference type="Proteomes" id="UP001501692"/>
    </source>
</evidence>